<name>A0A225D6Z0_9BACT</name>
<dbReference type="AlphaFoldDB" id="A0A225D6Z0"/>
<accession>A0A225D6Z0</accession>
<gene>
    <name evidence="1" type="ORF">FRUB_10289</name>
</gene>
<proteinExistence type="predicted"/>
<sequence>MEPGEPYRWEVVELRISGVKILRRPAIKTLDDGTMKMWVARWVVLPFASFALPSESHLETKMQLVKRAESVEADEPVRVG</sequence>
<dbReference type="EMBL" id="NIDE01000020">
    <property type="protein sequence ID" value="OWK34318.1"/>
    <property type="molecule type" value="Genomic_DNA"/>
</dbReference>
<protein>
    <submittedName>
        <fullName evidence="1">Uncharacterized protein</fullName>
    </submittedName>
</protein>
<organism evidence="1 2">
    <name type="scientific">Fimbriiglobus ruber</name>
    <dbReference type="NCBI Taxonomy" id="1908690"/>
    <lineage>
        <taxon>Bacteria</taxon>
        <taxon>Pseudomonadati</taxon>
        <taxon>Planctomycetota</taxon>
        <taxon>Planctomycetia</taxon>
        <taxon>Gemmatales</taxon>
        <taxon>Gemmataceae</taxon>
        <taxon>Fimbriiglobus</taxon>
    </lineage>
</organism>
<comment type="caution">
    <text evidence="1">The sequence shown here is derived from an EMBL/GenBank/DDBJ whole genome shotgun (WGS) entry which is preliminary data.</text>
</comment>
<reference evidence="2" key="1">
    <citation type="submission" date="2017-06" db="EMBL/GenBank/DDBJ databases">
        <title>Genome analysis of Fimbriiglobus ruber SP5, the first member of the order Planctomycetales with confirmed chitinolytic capability.</title>
        <authorList>
            <person name="Ravin N.V."/>
            <person name="Rakitin A.L."/>
            <person name="Ivanova A.A."/>
            <person name="Beletsky A.V."/>
            <person name="Kulichevskaya I.S."/>
            <person name="Mardanov A.V."/>
            <person name="Dedysh S.N."/>
        </authorList>
    </citation>
    <scope>NUCLEOTIDE SEQUENCE [LARGE SCALE GENOMIC DNA]</scope>
    <source>
        <strain evidence="2">SP5</strain>
    </source>
</reference>
<evidence type="ECO:0000313" key="1">
    <source>
        <dbReference type="EMBL" id="OWK34318.1"/>
    </source>
</evidence>
<evidence type="ECO:0000313" key="2">
    <source>
        <dbReference type="Proteomes" id="UP000214646"/>
    </source>
</evidence>
<keyword evidence="2" id="KW-1185">Reference proteome</keyword>
<dbReference type="Proteomes" id="UP000214646">
    <property type="component" value="Unassembled WGS sequence"/>
</dbReference>